<dbReference type="AlphaFoldDB" id="A0A926I799"/>
<organism evidence="1 2">
    <name type="scientific">Fumia xinanensis</name>
    <dbReference type="NCBI Taxonomy" id="2763659"/>
    <lineage>
        <taxon>Bacteria</taxon>
        <taxon>Bacillati</taxon>
        <taxon>Bacillota</taxon>
        <taxon>Clostridia</taxon>
        <taxon>Eubacteriales</taxon>
        <taxon>Oscillospiraceae</taxon>
        <taxon>Fumia</taxon>
    </lineage>
</organism>
<gene>
    <name evidence="1" type="ORF">H8710_06360</name>
</gene>
<proteinExistence type="predicted"/>
<sequence length="73" mass="8102">MSAMLVHEKKVSQYDNLHVLFVDIIAHPQIPKEFGGGFTRRSSALAEPGDDKINAMSKHFVLASRIYAAEGFL</sequence>
<name>A0A926I799_9FIRM</name>
<dbReference type="EMBL" id="JACRSV010000001">
    <property type="protein sequence ID" value="MBC8559696.1"/>
    <property type="molecule type" value="Genomic_DNA"/>
</dbReference>
<protein>
    <submittedName>
        <fullName evidence="1">Uncharacterized protein</fullName>
    </submittedName>
</protein>
<dbReference type="Proteomes" id="UP000610760">
    <property type="component" value="Unassembled WGS sequence"/>
</dbReference>
<evidence type="ECO:0000313" key="2">
    <source>
        <dbReference type="Proteomes" id="UP000610760"/>
    </source>
</evidence>
<accession>A0A926I799</accession>
<evidence type="ECO:0000313" key="1">
    <source>
        <dbReference type="EMBL" id="MBC8559696.1"/>
    </source>
</evidence>
<reference evidence="1" key="1">
    <citation type="submission" date="2020-08" db="EMBL/GenBank/DDBJ databases">
        <title>Genome public.</title>
        <authorList>
            <person name="Liu C."/>
            <person name="Sun Q."/>
        </authorList>
    </citation>
    <scope>NUCLEOTIDE SEQUENCE</scope>
    <source>
        <strain evidence="1">NSJ-33</strain>
    </source>
</reference>
<dbReference type="RefSeq" id="WP_249294612.1">
    <property type="nucleotide sequence ID" value="NZ_JACRSV010000001.1"/>
</dbReference>
<comment type="caution">
    <text evidence="1">The sequence shown here is derived from an EMBL/GenBank/DDBJ whole genome shotgun (WGS) entry which is preliminary data.</text>
</comment>
<keyword evidence="2" id="KW-1185">Reference proteome</keyword>